<feature type="transmembrane region" description="Helical" evidence="1">
    <location>
        <begin position="12"/>
        <end position="35"/>
    </location>
</feature>
<evidence type="ECO:0000313" key="2">
    <source>
        <dbReference type="EMBL" id="GMR62652.1"/>
    </source>
</evidence>
<name>A0AAN5IDT4_9BILA</name>
<dbReference type="AlphaFoldDB" id="A0AAN5IDT4"/>
<evidence type="ECO:0000313" key="3">
    <source>
        <dbReference type="Proteomes" id="UP001328107"/>
    </source>
</evidence>
<keyword evidence="1" id="KW-1133">Transmembrane helix</keyword>
<protein>
    <submittedName>
        <fullName evidence="2">Uncharacterized protein</fullName>
    </submittedName>
</protein>
<keyword evidence="1" id="KW-0472">Membrane</keyword>
<dbReference type="EMBL" id="BTRK01000006">
    <property type="protein sequence ID" value="GMR62652.1"/>
    <property type="molecule type" value="Genomic_DNA"/>
</dbReference>
<feature type="non-terminal residue" evidence="2">
    <location>
        <position position="1"/>
    </location>
</feature>
<sequence>IFLRFRHDEIWCRCNLFLGIRISILLSIAPTWFLFDYPVEFLRIKSRSGSYFYILDIDRKPQREIWR</sequence>
<gene>
    <name evidence="2" type="ORF">PMAYCL1PPCAC_32847</name>
</gene>
<proteinExistence type="predicted"/>
<feature type="non-terminal residue" evidence="2">
    <location>
        <position position="67"/>
    </location>
</feature>
<accession>A0AAN5IDT4</accession>
<comment type="caution">
    <text evidence="2">The sequence shown here is derived from an EMBL/GenBank/DDBJ whole genome shotgun (WGS) entry which is preliminary data.</text>
</comment>
<dbReference type="Proteomes" id="UP001328107">
    <property type="component" value="Unassembled WGS sequence"/>
</dbReference>
<reference evidence="3" key="1">
    <citation type="submission" date="2022-10" db="EMBL/GenBank/DDBJ databases">
        <title>Genome assembly of Pristionchus species.</title>
        <authorList>
            <person name="Yoshida K."/>
            <person name="Sommer R.J."/>
        </authorList>
    </citation>
    <scope>NUCLEOTIDE SEQUENCE [LARGE SCALE GENOMIC DNA]</scope>
    <source>
        <strain evidence="3">RS5460</strain>
    </source>
</reference>
<keyword evidence="3" id="KW-1185">Reference proteome</keyword>
<evidence type="ECO:0000256" key="1">
    <source>
        <dbReference type="SAM" id="Phobius"/>
    </source>
</evidence>
<organism evidence="2 3">
    <name type="scientific">Pristionchus mayeri</name>
    <dbReference type="NCBI Taxonomy" id="1317129"/>
    <lineage>
        <taxon>Eukaryota</taxon>
        <taxon>Metazoa</taxon>
        <taxon>Ecdysozoa</taxon>
        <taxon>Nematoda</taxon>
        <taxon>Chromadorea</taxon>
        <taxon>Rhabditida</taxon>
        <taxon>Rhabditina</taxon>
        <taxon>Diplogasteromorpha</taxon>
        <taxon>Diplogasteroidea</taxon>
        <taxon>Neodiplogasteridae</taxon>
        <taxon>Pristionchus</taxon>
    </lineage>
</organism>
<keyword evidence="1" id="KW-0812">Transmembrane</keyword>